<dbReference type="CAZy" id="GT9">
    <property type="family name" value="Glycosyltransferase Family 9"/>
</dbReference>
<dbReference type="RefSeq" id="WP_013407442.1">
    <property type="nucleotide sequence ID" value="NC_014655.1"/>
</dbReference>
<accession>E4RYM8</accession>
<keyword evidence="2 3" id="KW-0808">Transferase</keyword>
<dbReference type="STRING" id="649349.Lbys_0628"/>
<dbReference type="OrthoDB" id="9768048at2"/>
<name>E4RYM8_LEAB4</name>
<sequence length="338" mass="38909">MKTALVFRFSAMGDVALTLLPIKWALKENPDLRVIMVTRPKFSAFFQNEERIKVHECHFESKHKGPFGLYRLYKELTEYQPDYILDLHQNLRTFALKTYFLGKKCYTLDKHRKEKKDIIKGKSSTPVKHVTEQYRDVFTSAGISTAREIALPAFTTTEATQQKIKNWEIQPPYIGIAPFAQHKGKIWPFEKYLDFVPKLKNAYPKYNILLLGGGKREKELLDQMVSERVYNTVGLFSLEEELELISKLDFLISGDTSNLHFGCLSGTKVYSIWGATHSMLGFGPLYQNTKIEISRAELTCRPCSVFGKEPCKRGDYACLEQISPEKVLNIIKENFQTP</sequence>
<dbReference type="Gene3D" id="3.40.50.2000">
    <property type="entry name" value="Glycogen Phosphorylase B"/>
    <property type="match status" value="2"/>
</dbReference>
<dbReference type="GO" id="GO:0008713">
    <property type="term" value="F:ADP-heptose-lipopolysaccharide heptosyltransferase activity"/>
    <property type="evidence" value="ECO:0007669"/>
    <property type="project" value="TreeGrafter"/>
</dbReference>
<dbReference type="Proteomes" id="UP000007435">
    <property type="component" value="Chromosome"/>
</dbReference>
<evidence type="ECO:0000256" key="2">
    <source>
        <dbReference type="ARBA" id="ARBA00022679"/>
    </source>
</evidence>
<evidence type="ECO:0000256" key="1">
    <source>
        <dbReference type="ARBA" id="ARBA00022676"/>
    </source>
</evidence>
<dbReference type="SUPFAM" id="SSF53756">
    <property type="entry name" value="UDP-Glycosyltransferase/glycogen phosphorylase"/>
    <property type="match status" value="1"/>
</dbReference>
<dbReference type="InterPro" id="IPR002201">
    <property type="entry name" value="Glyco_trans_9"/>
</dbReference>
<organism evidence="3 4">
    <name type="scientific">Leadbetterella byssophila (strain DSM 17132 / JCM 16389 / KACC 11308 / NBRC 106382 / 4M15)</name>
    <dbReference type="NCBI Taxonomy" id="649349"/>
    <lineage>
        <taxon>Bacteria</taxon>
        <taxon>Pseudomonadati</taxon>
        <taxon>Bacteroidota</taxon>
        <taxon>Cytophagia</taxon>
        <taxon>Cytophagales</taxon>
        <taxon>Leadbetterellaceae</taxon>
        <taxon>Leadbetterella</taxon>
    </lineage>
</organism>
<proteinExistence type="predicted"/>
<evidence type="ECO:0000313" key="4">
    <source>
        <dbReference type="Proteomes" id="UP000007435"/>
    </source>
</evidence>
<keyword evidence="1" id="KW-0328">Glycosyltransferase</keyword>
<dbReference type="eggNOG" id="COG0859">
    <property type="taxonomic scope" value="Bacteria"/>
</dbReference>
<dbReference type="AlphaFoldDB" id="E4RYM8"/>
<dbReference type="HOGENOM" id="CLU_038371_3_0_10"/>
<protein>
    <submittedName>
        <fullName evidence="3">Glycosyl transferase family 9</fullName>
    </submittedName>
</protein>
<dbReference type="GO" id="GO:0005829">
    <property type="term" value="C:cytosol"/>
    <property type="evidence" value="ECO:0007669"/>
    <property type="project" value="TreeGrafter"/>
</dbReference>
<dbReference type="EMBL" id="CP002305">
    <property type="protein sequence ID" value="ADQ16390.1"/>
    <property type="molecule type" value="Genomic_DNA"/>
</dbReference>
<dbReference type="PANTHER" id="PTHR30160">
    <property type="entry name" value="TETRAACYLDISACCHARIDE 4'-KINASE-RELATED"/>
    <property type="match status" value="1"/>
</dbReference>
<dbReference type="CDD" id="cd03789">
    <property type="entry name" value="GT9_LPS_heptosyltransferase"/>
    <property type="match status" value="1"/>
</dbReference>
<dbReference type="KEGG" id="lby:Lbys_0628"/>
<dbReference type="PANTHER" id="PTHR30160:SF22">
    <property type="entry name" value="LIPOPOLYSACCHARIDE CORE BIOSYNTHESIS PROTEIN"/>
    <property type="match status" value="1"/>
</dbReference>
<reference evidence="3 4" key="2">
    <citation type="journal article" date="2011" name="Stand. Genomic Sci.">
        <title>Complete genome sequence of Leadbetterella byssophila type strain (4M15).</title>
        <authorList>
            <person name="Abt B."/>
            <person name="Teshima H."/>
            <person name="Lucas S."/>
            <person name="Lapidus A."/>
            <person name="Del Rio T.G."/>
            <person name="Nolan M."/>
            <person name="Tice H."/>
            <person name="Cheng J.F."/>
            <person name="Pitluck S."/>
            <person name="Liolios K."/>
            <person name="Pagani I."/>
            <person name="Ivanova N."/>
            <person name="Mavromatis K."/>
            <person name="Pati A."/>
            <person name="Tapia R."/>
            <person name="Han C."/>
            <person name="Goodwin L."/>
            <person name="Chen A."/>
            <person name="Palaniappan K."/>
            <person name="Land M."/>
            <person name="Hauser L."/>
            <person name="Chang Y.J."/>
            <person name="Jeffries C.D."/>
            <person name="Rohde M."/>
            <person name="Goker M."/>
            <person name="Tindall B.J."/>
            <person name="Detter J.C."/>
            <person name="Woyke T."/>
            <person name="Bristow J."/>
            <person name="Eisen J.A."/>
            <person name="Markowitz V."/>
            <person name="Hugenholtz P."/>
            <person name="Klenk H.P."/>
            <person name="Kyrpides N.C."/>
        </authorList>
    </citation>
    <scope>NUCLEOTIDE SEQUENCE [LARGE SCALE GENOMIC DNA]</scope>
    <source>
        <strain evidence="4">DSM 17132 / JCM 16389 / KACC 11308 / NBRC 106382 / 4M15</strain>
    </source>
</reference>
<evidence type="ECO:0000313" key="3">
    <source>
        <dbReference type="EMBL" id="ADQ16390.1"/>
    </source>
</evidence>
<dbReference type="GO" id="GO:0009244">
    <property type="term" value="P:lipopolysaccharide core region biosynthetic process"/>
    <property type="evidence" value="ECO:0007669"/>
    <property type="project" value="TreeGrafter"/>
</dbReference>
<reference key="1">
    <citation type="submission" date="2010-11" db="EMBL/GenBank/DDBJ databases">
        <title>The complete genome of Leadbetterella byssophila DSM 17132.</title>
        <authorList>
            <consortium name="US DOE Joint Genome Institute (JGI-PGF)"/>
            <person name="Lucas S."/>
            <person name="Copeland A."/>
            <person name="Lapidus A."/>
            <person name="Glavina del Rio T."/>
            <person name="Dalin E."/>
            <person name="Tice H."/>
            <person name="Bruce D."/>
            <person name="Goodwin L."/>
            <person name="Pitluck S."/>
            <person name="Kyrpides N."/>
            <person name="Mavromatis K."/>
            <person name="Ivanova N."/>
            <person name="Teshima H."/>
            <person name="Brettin T."/>
            <person name="Detter J.C."/>
            <person name="Han C."/>
            <person name="Tapia R."/>
            <person name="Land M."/>
            <person name="Hauser L."/>
            <person name="Markowitz V."/>
            <person name="Cheng J.-F."/>
            <person name="Hugenholtz P."/>
            <person name="Woyke T."/>
            <person name="Wu D."/>
            <person name="Tindall B."/>
            <person name="Pomrenke H.G."/>
            <person name="Brambilla E."/>
            <person name="Klenk H.-P."/>
            <person name="Eisen J.A."/>
        </authorList>
    </citation>
    <scope>NUCLEOTIDE SEQUENCE [LARGE SCALE GENOMIC DNA]</scope>
    <source>
        <strain>DSM 17132</strain>
    </source>
</reference>
<dbReference type="Pfam" id="PF01075">
    <property type="entry name" value="Glyco_transf_9"/>
    <property type="match status" value="1"/>
</dbReference>
<gene>
    <name evidence="3" type="ordered locus">Lbys_0628</name>
</gene>
<keyword evidence="4" id="KW-1185">Reference proteome</keyword>
<dbReference type="InterPro" id="IPR051199">
    <property type="entry name" value="LPS_LOS_Heptosyltrfase"/>
</dbReference>